<dbReference type="AlphaFoldDB" id="A0A5E4MMV8"/>
<accession>A0A5E4MMV8</accession>
<protein>
    <submittedName>
        <fullName evidence="1">Uncharacterized protein</fullName>
    </submittedName>
</protein>
<evidence type="ECO:0000313" key="2">
    <source>
        <dbReference type="Proteomes" id="UP000325440"/>
    </source>
</evidence>
<gene>
    <name evidence="1" type="ORF">CINCED_3A017800</name>
</gene>
<name>A0A5E4MMV8_9HEMI</name>
<sequence>MTHTLSDNIKCLDGVDYDVVKNNVHFEWVSGFEDTIKQLASDVFDTIGVKVGDQLNVVLKGFDEFQVNLEKKMDVLVEKVNIIAGSNEAAKTFVAEWAEAVKYQVQSKYHYAGDGPTAQGLRWGYQSSIKYIIICGTTLADKGGDDVEFKKQISDYIKTVIIQSLIDSLENVKNELETLKTSS</sequence>
<proteinExistence type="predicted"/>
<reference evidence="1 2" key="1">
    <citation type="submission" date="2019-08" db="EMBL/GenBank/DDBJ databases">
        <authorList>
            <person name="Alioto T."/>
            <person name="Alioto T."/>
            <person name="Gomez Garrido J."/>
        </authorList>
    </citation>
    <scope>NUCLEOTIDE SEQUENCE [LARGE SCALE GENOMIC DNA]</scope>
</reference>
<organism evidence="1 2">
    <name type="scientific">Cinara cedri</name>
    <dbReference type="NCBI Taxonomy" id="506608"/>
    <lineage>
        <taxon>Eukaryota</taxon>
        <taxon>Metazoa</taxon>
        <taxon>Ecdysozoa</taxon>
        <taxon>Arthropoda</taxon>
        <taxon>Hexapoda</taxon>
        <taxon>Insecta</taxon>
        <taxon>Pterygota</taxon>
        <taxon>Neoptera</taxon>
        <taxon>Paraneoptera</taxon>
        <taxon>Hemiptera</taxon>
        <taxon>Sternorrhyncha</taxon>
        <taxon>Aphidomorpha</taxon>
        <taxon>Aphidoidea</taxon>
        <taxon>Aphididae</taxon>
        <taxon>Lachninae</taxon>
        <taxon>Cinara</taxon>
    </lineage>
</organism>
<dbReference type="OrthoDB" id="6597966at2759"/>
<dbReference type="EMBL" id="CABPRJ010000953">
    <property type="protein sequence ID" value="VVC32183.1"/>
    <property type="molecule type" value="Genomic_DNA"/>
</dbReference>
<dbReference type="Proteomes" id="UP000325440">
    <property type="component" value="Unassembled WGS sequence"/>
</dbReference>
<keyword evidence="2" id="KW-1185">Reference proteome</keyword>
<evidence type="ECO:0000313" key="1">
    <source>
        <dbReference type="EMBL" id="VVC32183.1"/>
    </source>
</evidence>